<organism evidence="2 3">
    <name type="scientific">Candidatus Scatomorpha merdipullorum</name>
    <dbReference type="NCBI Taxonomy" id="2840927"/>
    <lineage>
        <taxon>Bacteria</taxon>
        <taxon>Bacillati</taxon>
        <taxon>Bacillota</taxon>
        <taxon>Clostridia</taxon>
        <taxon>Eubacteriales</taxon>
        <taxon>Candidatus Scatomorpha</taxon>
    </lineage>
</organism>
<keyword evidence="1" id="KW-0472">Membrane</keyword>
<reference evidence="2" key="2">
    <citation type="journal article" date="2021" name="PeerJ">
        <title>Extensive microbial diversity within the chicken gut microbiome revealed by metagenomics and culture.</title>
        <authorList>
            <person name="Gilroy R."/>
            <person name="Ravi A."/>
            <person name="Getino M."/>
            <person name="Pursley I."/>
            <person name="Horton D.L."/>
            <person name="Alikhan N.F."/>
            <person name="Baker D."/>
            <person name="Gharbi K."/>
            <person name="Hall N."/>
            <person name="Watson M."/>
            <person name="Adriaenssens E.M."/>
            <person name="Foster-Nyarko E."/>
            <person name="Jarju S."/>
            <person name="Secka A."/>
            <person name="Antonio M."/>
            <person name="Oren A."/>
            <person name="Chaudhuri R.R."/>
            <person name="La Ragione R."/>
            <person name="Hildebrand F."/>
            <person name="Pallen M.J."/>
        </authorList>
    </citation>
    <scope>NUCLEOTIDE SEQUENCE</scope>
    <source>
        <strain evidence="2">ChiHjej10B9-9673</strain>
    </source>
</reference>
<protein>
    <submittedName>
        <fullName evidence="2">Uncharacterized protein</fullName>
    </submittedName>
</protein>
<keyword evidence="1" id="KW-1133">Transmembrane helix</keyword>
<dbReference type="EMBL" id="DVJK01000065">
    <property type="protein sequence ID" value="HIS66390.1"/>
    <property type="molecule type" value="Genomic_DNA"/>
</dbReference>
<keyword evidence="1" id="KW-0812">Transmembrane</keyword>
<comment type="caution">
    <text evidence="2">The sequence shown here is derived from an EMBL/GenBank/DDBJ whole genome shotgun (WGS) entry which is preliminary data.</text>
</comment>
<evidence type="ECO:0000256" key="1">
    <source>
        <dbReference type="SAM" id="Phobius"/>
    </source>
</evidence>
<evidence type="ECO:0000313" key="2">
    <source>
        <dbReference type="EMBL" id="HIS66390.1"/>
    </source>
</evidence>
<dbReference type="AlphaFoldDB" id="A0A9D1FCR1"/>
<gene>
    <name evidence="2" type="ORF">IAC18_02385</name>
</gene>
<sequence>MNERRPVYRRAWFWLAAAAALVISLLLVLVWANGPDGAYTLDARRFMQSRELFERAAAELLASGETEIELPGVKDIRVWGEGGEAVVEFTTGGFGLAPSGTYHGVYYSADGEPAAFQNTDVPLGPSRDGWIWHGRGDNYGETRHISGSWYTFYASF</sequence>
<accession>A0A9D1FCR1</accession>
<reference evidence="2" key="1">
    <citation type="submission" date="2020-10" db="EMBL/GenBank/DDBJ databases">
        <authorList>
            <person name="Gilroy R."/>
        </authorList>
    </citation>
    <scope>NUCLEOTIDE SEQUENCE</scope>
    <source>
        <strain evidence="2">ChiHjej10B9-9673</strain>
    </source>
</reference>
<proteinExistence type="predicted"/>
<dbReference type="Proteomes" id="UP000824001">
    <property type="component" value="Unassembled WGS sequence"/>
</dbReference>
<name>A0A9D1FCR1_9FIRM</name>
<feature type="transmembrane region" description="Helical" evidence="1">
    <location>
        <begin position="12"/>
        <end position="32"/>
    </location>
</feature>
<evidence type="ECO:0000313" key="3">
    <source>
        <dbReference type="Proteomes" id="UP000824001"/>
    </source>
</evidence>